<dbReference type="CDD" id="cd17317">
    <property type="entry name" value="MFS_SLC22"/>
    <property type="match status" value="1"/>
</dbReference>
<feature type="transmembrane region" description="Helical" evidence="5">
    <location>
        <begin position="327"/>
        <end position="347"/>
    </location>
</feature>
<feature type="transmembrane region" description="Helical" evidence="5">
    <location>
        <begin position="285"/>
        <end position="306"/>
    </location>
</feature>
<comment type="subcellular location">
    <subcellularLocation>
        <location evidence="1">Membrane</location>
        <topology evidence="1">Multi-pass membrane protein</topology>
    </subcellularLocation>
</comment>
<keyword evidence="4 5" id="KW-0472">Membrane</keyword>
<feature type="transmembrane region" description="Helical" evidence="5">
    <location>
        <begin position="353"/>
        <end position="376"/>
    </location>
</feature>
<dbReference type="Pfam" id="PF00083">
    <property type="entry name" value="Sugar_tr"/>
    <property type="match status" value="1"/>
</dbReference>
<feature type="transmembrane region" description="Helical" evidence="5">
    <location>
        <begin position="202"/>
        <end position="225"/>
    </location>
</feature>
<feature type="transmembrane region" description="Helical" evidence="5">
    <location>
        <begin position="21"/>
        <end position="43"/>
    </location>
</feature>
<dbReference type="Gene3D" id="1.20.1250.20">
    <property type="entry name" value="MFS general substrate transporter like domains"/>
    <property type="match status" value="2"/>
</dbReference>
<dbReference type="InterPro" id="IPR036259">
    <property type="entry name" value="MFS_trans_sf"/>
</dbReference>
<feature type="transmembrane region" description="Helical" evidence="5">
    <location>
        <begin position="147"/>
        <end position="166"/>
    </location>
</feature>
<keyword evidence="7" id="KW-1185">Reference proteome</keyword>
<dbReference type="SUPFAM" id="SSF103473">
    <property type="entry name" value="MFS general substrate transporter"/>
    <property type="match status" value="1"/>
</dbReference>
<dbReference type="PANTHER" id="PTHR24064">
    <property type="entry name" value="SOLUTE CARRIER FAMILY 22 MEMBER"/>
    <property type="match status" value="1"/>
</dbReference>
<keyword evidence="3 5" id="KW-1133">Transmembrane helix</keyword>
<sequence length="513" mass="56227">MKFDDILIEIGELGYYQKKQLVVLYIPAISVASFMMMNIVLLYTPEHSAYIPPASEYKYDRCNLYQDEAPNDIVVNTTDLSNASLHSCTQWVYSRDVFKETFTSEQNFVCGDSLKTSHIQLVFYFGVLCGDLGFGLLADIIGRKKSFLISAVFQLASALGVVWAPNFLVYTILQFCVGAGCHGVFICSCVLGLELVGPNKRVWAGILIHGFFTTGLIYLSGAALLDESPRWLISVGRTAEAEKIIQKMAKQNNTQVPEKLFDGNTTATTQAGGKLVVVSMCYYGVTMYAGTIGGNFYLNFFLLAVAEIPKFVNIPMLERLGRRWTHICFMWLGGFALIGMVFTVVYGGQELHWATLTLSLIGKLGPAGAFSTVYVFSLELYPTVLRNAGMGASSCVARFGGMAAPYVAKMGELIGGDFGKALPLVIFGASSILAGFLCIFLPETLHQQLPDTAEEAAKFKGRMADKRKTDKIVFVGNKENNTMDAGTEKCDLGDESCGYKNGIVNYGYENTKL</sequence>
<protein>
    <submittedName>
        <fullName evidence="6">ORCT-like protein</fullName>
    </submittedName>
</protein>
<evidence type="ECO:0000256" key="5">
    <source>
        <dbReference type="SAM" id="Phobius"/>
    </source>
</evidence>
<evidence type="ECO:0000256" key="3">
    <source>
        <dbReference type="ARBA" id="ARBA00022989"/>
    </source>
</evidence>
<evidence type="ECO:0000313" key="6">
    <source>
        <dbReference type="EMBL" id="WAR04984.1"/>
    </source>
</evidence>
<name>A0ABY7E9A9_MYAAR</name>
<evidence type="ECO:0000256" key="4">
    <source>
        <dbReference type="ARBA" id="ARBA00023136"/>
    </source>
</evidence>
<evidence type="ECO:0000313" key="7">
    <source>
        <dbReference type="Proteomes" id="UP001164746"/>
    </source>
</evidence>
<keyword evidence="2 5" id="KW-0812">Transmembrane</keyword>
<feature type="transmembrane region" description="Helical" evidence="5">
    <location>
        <begin position="420"/>
        <end position="441"/>
    </location>
</feature>
<evidence type="ECO:0000256" key="2">
    <source>
        <dbReference type="ARBA" id="ARBA00022692"/>
    </source>
</evidence>
<gene>
    <name evidence="6" type="ORF">MAR_020353</name>
</gene>
<feature type="transmembrane region" description="Helical" evidence="5">
    <location>
        <begin position="388"/>
        <end position="408"/>
    </location>
</feature>
<proteinExistence type="predicted"/>
<reference evidence="6" key="1">
    <citation type="submission" date="2022-11" db="EMBL/GenBank/DDBJ databases">
        <title>Centuries of genome instability and evolution in soft-shell clam transmissible cancer (bioRxiv).</title>
        <authorList>
            <person name="Hart S.F.M."/>
            <person name="Yonemitsu M.A."/>
            <person name="Giersch R.M."/>
            <person name="Beal B.F."/>
            <person name="Arriagada G."/>
            <person name="Davis B.W."/>
            <person name="Ostrander E.A."/>
            <person name="Goff S.P."/>
            <person name="Metzger M.J."/>
        </authorList>
    </citation>
    <scope>NUCLEOTIDE SEQUENCE</scope>
    <source>
        <strain evidence="6">MELC-2E11</strain>
        <tissue evidence="6">Siphon/mantle</tissue>
    </source>
</reference>
<organism evidence="6 7">
    <name type="scientific">Mya arenaria</name>
    <name type="common">Soft-shell clam</name>
    <dbReference type="NCBI Taxonomy" id="6604"/>
    <lineage>
        <taxon>Eukaryota</taxon>
        <taxon>Metazoa</taxon>
        <taxon>Spiralia</taxon>
        <taxon>Lophotrochozoa</taxon>
        <taxon>Mollusca</taxon>
        <taxon>Bivalvia</taxon>
        <taxon>Autobranchia</taxon>
        <taxon>Heteroconchia</taxon>
        <taxon>Euheterodonta</taxon>
        <taxon>Imparidentia</taxon>
        <taxon>Neoheterodontei</taxon>
        <taxon>Myida</taxon>
        <taxon>Myoidea</taxon>
        <taxon>Myidae</taxon>
        <taxon>Mya</taxon>
    </lineage>
</organism>
<dbReference type="Gene3D" id="1.10.286.90">
    <property type="entry name" value="MFS transporter, transmembrane helix TM10b"/>
    <property type="match status" value="1"/>
</dbReference>
<dbReference type="Proteomes" id="UP001164746">
    <property type="component" value="Chromosome 5"/>
</dbReference>
<feature type="transmembrane region" description="Helical" evidence="5">
    <location>
        <begin position="172"/>
        <end position="195"/>
    </location>
</feature>
<evidence type="ECO:0000256" key="1">
    <source>
        <dbReference type="ARBA" id="ARBA00004141"/>
    </source>
</evidence>
<feature type="transmembrane region" description="Helical" evidence="5">
    <location>
        <begin position="121"/>
        <end position="140"/>
    </location>
</feature>
<accession>A0ABY7E9A9</accession>
<dbReference type="EMBL" id="CP111016">
    <property type="protein sequence ID" value="WAR04984.1"/>
    <property type="molecule type" value="Genomic_DNA"/>
</dbReference>
<dbReference type="InterPro" id="IPR005828">
    <property type="entry name" value="MFS_sugar_transport-like"/>
</dbReference>